<accession>A0A6B8RN80</accession>
<keyword evidence="2" id="KW-1003">Cell membrane</keyword>
<evidence type="ECO:0000313" key="8">
    <source>
        <dbReference type="Proteomes" id="UP000426246"/>
    </source>
</evidence>
<dbReference type="PANTHER" id="PTHR30250">
    <property type="entry name" value="PST FAMILY PREDICTED COLANIC ACID TRANSPORTER"/>
    <property type="match status" value="1"/>
</dbReference>
<evidence type="ECO:0000256" key="5">
    <source>
        <dbReference type="ARBA" id="ARBA00023136"/>
    </source>
</evidence>
<dbReference type="EMBL" id="CP034235">
    <property type="protein sequence ID" value="QGQ97224.1"/>
    <property type="molecule type" value="Genomic_DNA"/>
</dbReference>
<gene>
    <name evidence="7" type="ORF">EHS13_21220</name>
</gene>
<evidence type="ECO:0000313" key="7">
    <source>
        <dbReference type="EMBL" id="QGQ97224.1"/>
    </source>
</evidence>
<dbReference type="InterPro" id="IPR050833">
    <property type="entry name" value="Poly_Biosynth_Transport"/>
</dbReference>
<feature type="transmembrane region" description="Helical" evidence="6">
    <location>
        <begin position="99"/>
        <end position="117"/>
    </location>
</feature>
<keyword evidence="3 6" id="KW-0812">Transmembrane</keyword>
<feature type="transmembrane region" description="Helical" evidence="6">
    <location>
        <begin position="304"/>
        <end position="327"/>
    </location>
</feature>
<name>A0A6B8RN80_9BACL</name>
<feature type="transmembrane region" description="Helical" evidence="6">
    <location>
        <begin position="187"/>
        <end position="206"/>
    </location>
</feature>
<dbReference type="AlphaFoldDB" id="A0A6B8RN80"/>
<feature type="transmembrane region" description="Helical" evidence="6">
    <location>
        <begin position="367"/>
        <end position="386"/>
    </location>
</feature>
<dbReference type="KEGG" id="ppsc:EHS13_21220"/>
<feature type="transmembrane region" description="Helical" evidence="6">
    <location>
        <begin position="339"/>
        <end position="360"/>
    </location>
</feature>
<dbReference type="OrthoDB" id="8482265at2"/>
<evidence type="ECO:0000256" key="3">
    <source>
        <dbReference type="ARBA" id="ARBA00022692"/>
    </source>
</evidence>
<keyword evidence="5 6" id="KW-0472">Membrane</keyword>
<reference evidence="8" key="1">
    <citation type="submission" date="2018-11" db="EMBL/GenBank/DDBJ databases">
        <title>Complete genome sequence of Paenibacillus sp. ML311-T8.</title>
        <authorList>
            <person name="Nam Y.-D."/>
            <person name="Kang J."/>
            <person name="Chung W.-H."/>
            <person name="Park Y.S."/>
        </authorList>
    </citation>
    <scope>NUCLEOTIDE SEQUENCE [LARGE SCALE GENOMIC DNA]</scope>
    <source>
        <strain evidence="8">ML311-T8</strain>
    </source>
</reference>
<protein>
    <submittedName>
        <fullName evidence="7">Uncharacterized protein</fullName>
    </submittedName>
</protein>
<proteinExistence type="predicted"/>
<evidence type="ECO:0000256" key="6">
    <source>
        <dbReference type="SAM" id="Phobius"/>
    </source>
</evidence>
<evidence type="ECO:0000256" key="2">
    <source>
        <dbReference type="ARBA" id="ARBA00022475"/>
    </source>
</evidence>
<dbReference type="Pfam" id="PF13440">
    <property type="entry name" value="Polysacc_synt_3"/>
    <property type="match status" value="1"/>
</dbReference>
<evidence type="ECO:0000256" key="4">
    <source>
        <dbReference type="ARBA" id="ARBA00022989"/>
    </source>
</evidence>
<keyword evidence="4 6" id="KW-1133">Transmembrane helix</keyword>
<keyword evidence="8" id="KW-1185">Reference proteome</keyword>
<dbReference type="GO" id="GO:0005886">
    <property type="term" value="C:plasma membrane"/>
    <property type="evidence" value="ECO:0007669"/>
    <property type="project" value="UniProtKB-SubCell"/>
</dbReference>
<feature type="transmembrane region" description="Helical" evidence="6">
    <location>
        <begin position="21"/>
        <end position="46"/>
    </location>
</feature>
<dbReference type="RefSeq" id="WP_155702326.1">
    <property type="nucleotide sequence ID" value="NZ_CP034235.1"/>
</dbReference>
<evidence type="ECO:0000256" key="1">
    <source>
        <dbReference type="ARBA" id="ARBA00004651"/>
    </source>
</evidence>
<feature type="transmembrane region" description="Helical" evidence="6">
    <location>
        <begin position="392"/>
        <end position="412"/>
    </location>
</feature>
<feature type="transmembrane region" description="Helical" evidence="6">
    <location>
        <begin position="58"/>
        <end position="78"/>
    </location>
</feature>
<sequence>MQQLLMKIKLPSIKSATTTATLLTFGFSILVLVINMLTGVLTARYLGPTGRGEQTAMVIWSQFLAFSMAFGIPSALIFNIKKFTANAAQLYVTSLRMGVAFGLLAMGIGIVLLPIWLKSFSDPVILFAQCSMVLCPFFVISQINNAAMQVRGEYKQYNKQRYLAPLCTLTGLAILIVTGTMNAYTSALAYLIPSIPFITATTIRLLRAYKPIEKIKGWSSFRKLISYGMGSYGNDLMGNVSYYVDQIIIAGMLNAKHLGLYAVAVSLSRMVNIFSTSIIAVLFPKASGLEKEQAVVLTFRVFRISTFVALLASGCLMVVAPFVFHVLYGPDFKEALGVFRLLLLEVSIGGGTMVLAQVFMAMGKPKIVTLLQALGLLLVIPLLMVLVPKFGLIGAGAAMLSSVLLRFCFILLNVRFILRMKIPPLVVTMDDLRWLKSMLDRKRGAPI</sequence>
<comment type="subcellular location">
    <subcellularLocation>
        <location evidence="1">Cell membrane</location>
        <topology evidence="1">Multi-pass membrane protein</topology>
    </subcellularLocation>
</comment>
<organism evidence="7 8">
    <name type="scientific">Paenibacillus psychroresistens</name>
    <dbReference type="NCBI Taxonomy" id="1778678"/>
    <lineage>
        <taxon>Bacteria</taxon>
        <taxon>Bacillati</taxon>
        <taxon>Bacillota</taxon>
        <taxon>Bacilli</taxon>
        <taxon>Bacillales</taxon>
        <taxon>Paenibacillaceae</taxon>
        <taxon>Paenibacillus</taxon>
    </lineage>
</organism>
<dbReference type="PANTHER" id="PTHR30250:SF11">
    <property type="entry name" value="O-ANTIGEN TRANSPORTER-RELATED"/>
    <property type="match status" value="1"/>
</dbReference>
<feature type="transmembrane region" description="Helical" evidence="6">
    <location>
        <begin position="162"/>
        <end position="181"/>
    </location>
</feature>
<dbReference type="Proteomes" id="UP000426246">
    <property type="component" value="Chromosome"/>
</dbReference>
<feature type="transmembrane region" description="Helical" evidence="6">
    <location>
        <begin position="123"/>
        <end position="141"/>
    </location>
</feature>